<sequence length="190" mass="20772">MMFPGTDVFARIPFHAAHTVLESEQEQLDFDSRRLQSIVKEKSLLISEKGVLADKCKFASPLPKNIGVWFKDHFVSYVQSLLCGSFMCAASGSEEESTCVSALTTNATSLCTLSSSSSSSSPWTIRLPLPAPPLVVCYSHPTPLVCSRPRACPAVTYFCNFIAFQGQSFASVETAVLSTERVCLQSKSWE</sequence>
<dbReference type="GO" id="GO:0005737">
    <property type="term" value="C:cytoplasm"/>
    <property type="evidence" value="ECO:0007669"/>
    <property type="project" value="UniProtKB-SubCell"/>
</dbReference>
<name>A0A314UQ99_PRUYE</name>
<dbReference type="EMBL" id="PJQY01003178">
    <property type="protein sequence ID" value="PQM39571.1"/>
    <property type="molecule type" value="Genomic_DNA"/>
</dbReference>
<keyword evidence="2" id="KW-0963">Cytoplasm</keyword>
<comment type="subcellular location">
    <subcellularLocation>
        <location evidence="1">Cytoplasm</location>
    </subcellularLocation>
</comment>
<dbReference type="PANTHER" id="PTHR21162">
    <property type="entry name" value="P53 AND DNA DAMAGE-REGULATED PROTEIN"/>
    <property type="match status" value="1"/>
</dbReference>
<protein>
    <submittedName>
        <fullName evidence="4">Uncharacterized protein</fullName>
    </submittedName>
</protein>
<reference evidence="4 5" key="1">
    <citation type="submission" date="2018-02" db="EMBL/GenBank/DDBJ databases">
        <title>Draft genome of wild Prunus yedoensis var. nudiflora.</title>
        <authorList>
            <person name="Baek S."/>
            <person name="Kim J.-H."/>
            <person name="Choi K."/>
            <person name="Kim G.-B."/>
            <person name="Cho A."/>
            <person name="Jang H."/>
            <person name="Shin C.-H."/>
            <person name="Yu H.-J."/>
            <person name="Mun J.-H."/>
        </authorList>
    </citation>
    <scope>NUCLEOTIDE SEQUENCE [LARGE SCALE GENOMIC DNA]</scope>
    <source>
        <strain evidence="5">cv. Jeju island</strain>
        <tissue evidence="4">Leaf</tissue>
    </source>
</reference>
<evidence type="ECO:0000256" key="3">
    <source>
        <dbReference type="ARBA" id="ARBA00023186"/>
    </source>
</evidence>
<gene>
    <name evidence="4" type="ORF">Pyn_22950</name>
</gene>
<dbReference type="AlphaFoldDB" id="A0A314UQ99"/>
<comment type="caution">
    <text evidence="4">The sequence shown here is derived from an EMBL/GenBank/DDBJ whole genome shotgun (WGS) entry which is preliminary data.</text>
</comment>
<keyword evidence="3" id="KW-0143">Chaperone</keyword>
<organism evidence="4 5">
    <name type="scientific">Prunus yedoensis var. nudiflora</name>
    <dbReference type="NCBI Taxonomy" id="2094558"/>
    <lineage>
        <taxon>Eukaryota</taxon>
        <taxon>Viridiplantae</taxon>
        <taxon>Streptophyta</taxon>
        <taxon>Embryophyta</taxon>
        <taxon>Tracheophyta</taxon>
        <taxon>Spermatophyta</taxon>
        <taxon>Magnoliopsida</taxon>
        <taxon>eudicotyledons</taxon>
        <taxon>Gunneridae</taxon>
        <taxon>Pentapetalae</taxon>
        <taxon>rosids</taxon>
        <taxon>fabids</taxon>
        <taxon>Rosales</taxon>
        <taxon>Rosaceae</taxon>
        <taxon>Amygdaloideae</taxon>
        <taxon>Amygdaleae</taxon>
        <taxon>Prunus</taxon>
    </lineage>
</organism>
<dbReference type="InterPro" id="IPR030482">
    <property type="entry name" value="PDRG1"/>
</dbReference>
<evidence type="ECO:0000313" key="5">
    <source>
        <dbReference type="Proteomes" id="UP000250321"/>
    </source>
</evidence>
<proteinExistence type="predicted"/>
<dbReference type="PANTHER" id="PTHR21162:SF0">
    <property type="entry name" value="P53 AND DNA DAMAGE-REGULATED PROTEIN 1"/>
    <property type="match status" value="1"/>
</dbReference>
<evidence type="ECO:0000313" key="4">
    <source>
        <dbReference type="EMBL" id="PQM39571.1"/>
    </source>
</evidence>
<dbReference type="STRING" id="2094558.A0A314UQ99"/>
<evidence type="ECO:0000256" key="1">
    <source>
        <dbReference type="ARBA" id="ARBA00004496"/>
    </source>
</evidence>
<evidence type="ECO:0000256" key="2">
    <source>
        <dbReference type="ARBA" id="ARBA00022490"/>
    </source>
</evidence>
<accession>A0A314UQ99</accession>
<dbReference type="Proteomes" id="UP000250321">
    <property type="component" value="Unassembled WGS sequence"/>
</dbReference>
<keyword evidence="5" id="KW-1185">Reference proteome</keyword>
<dbReference type="OrthoDB" id="20282at2759"/>